<evidence type="ECO:0000313" key="1">
    <source>
        <dbReference type="EMBL" id="QWG04773.1"/>
    </source>
</evidence>
<gene>
    <name evidence="1" type="ORF">KMW28_28160</name>
</gene>
<dbReference type="KEGG" id="fya:KMW28_28160"/>
<organism evidence="1 2">
    <name type="scientific">Flammeovirga yaeyamensis</name>
    <dbReference type="NCBI Taxonomy" id="367791"/>
    <lineage>
        <taxon>Bacteria</taxon>
        <taxon>Pseudomonadati</taxon>
        <taxon>Bacteroidota</taxon>
        <taxon>Cytophagia</taxon>
        <taxon>Cytophagales</taxon>
        <taxon>Flammeovirgaceae</taxon>
        <taxon>Flammeovirga</taxon>
    </lineage>
</organism>
<dbReference type="AlphaFoldDB" id="A0AAX1NEQ3"/>
<accession>A0AAX1NEQ3</accession>
<dbReference type="Proteomes" id="UP000678679">
    <property type="component" value="Chromosome 2"/>
</dbReference>
<reference evidence="1 2" key="1">
    <citation type="submission" date="2021-05" db="EMBL/GenBank/DDBJ databases">
        <title>Comparative genomic studies on the polysaccharide-degrading batcterial strains of the Flammeovirga genus.</title>
        <authorList>
            <person name="Zewei F."/>
            <person name="Zheng Z."/>
            <person name="Yu L."/>
            <person name="Ruyue G."/>
            <person name="Yanhong M."/>
            <person name="Yuanyuan C."/>
            <person name="Jingyan G."/>
            <person name="Wenjun H."/>
        </authorList>
    </citation>
    <scope>NUCLEOTIDE SEQUENCE [LARGE SCALE GENOMIC DNA]</scope>
    <source>
        <strain evidence="1 2">NBRC:100898</strain>
    </source>
</reference>
<keyword evidence="2" id="KW-1185">Reference proteome</keyword>
<name>A0AAX1NEQ3_9BACT</name>
<evidence type="ECO:0000313" key="2">
    <source>
        <dbReference type="Proteomes" id="UP000678679"/>
    </source>
</evidence>
<protein>
    <submittedName>
        <fullName evidence="1">Uncharacterized protein</fullName>
    </submittedName>
</protein>
<proteinExistence type="predicted"/>
<dbReference type="RefSeq" id="WP_169662524.1">
    <property type="nucleotide sequence ID" value="NZ_CP076133.1"/>
</dbReference>
<dbReference type="EMBL" id="CP076133">
    <property type="protein sequence ID" value="QWG04773.1"/>
    <property type="molecule type" value="Genomic_DNA"/>
</dbReference>
<sequence>MENNKKHDLTTIKFTATCFDSLMKEVMFQFQEKHNQALPKKVAQIFGFGNYNPDKPNLKQDFEKQSSDFVNGKYLYDKKRLLEKGSLQIKITHYYSQLMLNYIGYQDIYSFLDADILEESDKQKQLDWLSNKDTTENGYYLSYHFGENKEVIKGQVEIYNNWKNVNYKYIYHQDDGSYKEFNYQGFISRRADILHIKTKTLMDNKLVDSGEDILYAGHMDPNSNPYLIGTYTAFDIYNRVIAGKLIFEKYHSKEEMIKASLERRAPSYIIQEIRNQVIMNRGKVPNSAFEISSRSPFVSTYDKLAGVYQIVFDYAEDEKASLGFSIDPTTFKIKSTTDGCIFQKDEFEIIQNGSVVHFSFQLMGLSKMMNVEIFFKSFFLNENSSPYDGIFSGMDHEGKLIHGKVKISKS</sequence>